<dbReference type="PROSITE" id="PS51257">
    <property type="entry name" value="PROKAR_LIPOPROTEIN"/>
    <property type="match status" value="1"/>
</dbReference>
<feature type="compositionally biased region" description="Low complexity" evidence="1">
    <location>
        <begin position="36"/>
        <end position="55"/>
    </location>
</feature>
<sequence length="198" mass="20770">MTGSRTLLSRRLALSAVSIVAAFVLCSCGDADDPSGPETTSSPSSPEATESQAEPGSEGVVAEVDGAQLTAPDGWTVVMEDGSPVIGAPKDAGGYSPGFGVFDADMTLLANTDELAATALKVLKGSRPDAKRLPDVEFGGVTFYHLRSTNDVNSYDEYGSVIGDSEASVAWTFLNDFASREQIDEMINQVMPTFKFEG</sequence>
<evidence type="ECO:0008006" key="5">
    <source>
        <dbReference type="Google" id="ProtNLM"/>
    </source>
</evidence>
<dbReference type="AlphaFoldDB" id="A0A7W5F9S0"/>
<evidence type="ECO:0000256" key="2">
    <source>
        <dbReference type="SAM" id="SignalP"/>
    </source>
</evidence>
<comment type="caution">
    <text evidence="3">The sequence shown here is derived from an EMBL/GenBank/DDBJ whole genome shotgun (WGS) entry which is preliminary data.</text>
</comment>
<evidence type="ECO:0000313" key="4">
    <source>
        <dbReference type="Proteomes" id="UP000577707"/>
    </source>
</evidence>
<dbReference type="EMBL" id="JACHXG010000007">
    <property type="protein sequence ID" value="MBB3090503.1"/>
    <property type="molecule type" value="Genomic_DNA"/>
</dbReference>
<evidence type="ECO:0000256" key="1">
    <source>
        <dbReference type="SAM" id="MobiDB-lite"/>
    </source>
</evidence>
<feature type="chain" id="PRO_5030842842" description="Lipoprotein" evidence="2">
    <location>
        <begin position="32"/>
        <end position="198"/>
    </location>
</feature>
<keyword evidence="2" id="KW-0732">Signal</keyword>
<reference evidence="3 4" key="1">
    <citation type="submission" date="2020-08" db="EMBL/GenBank/DDBJ databases">
        <title>Genomic Encyclopedia of Type Strains, Phase III (KMG-III): the genomes of soil and plant-associated and newly described type strains.</title>
        <authorList>
            <person name="Whitman W."/>
        </authorList>
    </citation>
    <scope>NUCLEOTIDE SEQUENCE [LARGE SCALE GENOMIC DNA]</scope>
    <source>
        <strain evidence="3 4">CECT 3302</strain>
    </source>
</reference>
<protein>
    <recommendedName>
        <fullName evidence="5">Lipoprotein</fullName>
    </recommendedName>
</protein>
<dbReference type="RefSeq" id="WP_183547398.1">
    <property type="nucleotide sequence ID" value="NZ_BMQT01000005.1"/>
</dbReference>
<keyword evidence="4" id="KW-1185">Reference proteome</keyword>
<proteinExistence type="predicted"/>
<organism evidence="3 4">
    <name type="scientific">Nocardioides albus</name>
    <dbReference type="NCBI Taxonomy" id="1841"/>
    <lineage>
        <taxon>Bacteria</taxon>
        <taxon>Bacillati</taxon>
        <taxon>Actinomycetota</taxon>
        <taxon>Actinomycetes</taxon>
        <taxon>Propionibacteriales</taxon>
        <taxon>Nocardioidaceae</taxon>
        <taxon>Nocardioides</taxon>
    </lineage>
</organism>
<feature type="region of interest" description="Disordered" evidence="1">
    <location>
        <begin position="32"/>
        <end position="58"/>
    </location>
</feature>
<dbReference type="Proteomes" id="UP000577707">
    <property type="component" value="Unassembled WGS sequence"/>
</dbReference>
<evidence type="ECO:0000313" key="3">
    <source>
        <dbReference type="EMBL" id="MBB3090503.1"/>
    </source>
</evidence>
<accession>A0A7W5F9S0</accession>
<feature type="signal peptide" evidence="2">
    <location>
        <begin position="1"/>
        <end position="31"/>
    </location>
</feature>
<gene>
    <name evidence="3" type="ORF">FHS12_003461</name>
</gene>
<name>A0A7W5F9S0_9ACTN</name>